<dbReference type="AlphaFoldDB" id="A0AAV6WDR7"/>
<dbReference type="InterPro" id="IPR027417">
    <property type="entry name" value="P-loop_NTPase"/>
</dbReference>
<feature type="domain" description="ABC transporter" evidence="5">
    <location>
        <begin position="148"/>
        <end position="361"/>
    </location>
</feature>
<dbReference type="InterPro" id="IPR003959">
    <property type="entry name" value="ATPase_AAA_core"/>
</dbReference>
<evidence type="ECO:0000259" key="5">
    <source>
        <dbReference type="PROSITE" id="PS50893"/>
    </source>
</evidence>
<dbReference type="InterPro" id="IPR017871">
    <property type="entry name" value="ABC_transporter-like_CS"/>
</dbReference>
<keyword evidence="7" id="KW-1185">Reference proteome</keyword>
<dbReference type="PROSITE" id="PS50893">
    <property type="entry name" value="ABC_TRANSPORTER_2"/>
    <property type="match status" value="1"/>
</dbReference>
<dbReference type="InterPro" id="IPR003593">
    <property type="entry name" value="AAA+_ATPase"/>
</dbReference>
<reference evidence="6" key="1">
    <citation type="submission" date="2019-10" db="EMBL/GenBank/DDBJ databases">
        <authorList>
            <person name="Zhang R."/>
            <person name="Pan Y."/>
            <person name="Wang J."/>
            <person name="Ma R."/>
            <person name="Yu S."/>
        </authorList>
    </citation>
    <scope>NUCLEOTIDE SEQUENCE</scope>
    <source>
        <strain evidence="6">LA-IB0</strain>
        <tissue evidence="6">Leaf</tissue>
    </source>
</reference>
<dbReference type="GO" id="GO:0005524">
    <property type="term" value="F:ATP binding"/>
    <property type="evidence" value="ECO:0007669"/>
    <property type="project" value="UniProtKB-KW"/>
</dbReference>
<dbReference type="GO" id="GO:0005319">
    <property type="term" value="F:lipid transporter activity"/>
    <property type="evidence" value="ECO:0007669"/>
    <property type="project" value="TreeGrafter"/>
</dbReference>
<dbReference type="SUPFAM" id="SSF52540">
    <property type="entry name" value="P-loop containing nucleoside triphosphate hydrolases"/>
    <property type="match status" value="1"/>
</dbReference>
<accession>A0AAV6WDR7</accession>
<dbReference type="PROSITE" id="PS00211">
    <property type="entry name" value="ABC_TRANSPORTER_1"/>
    <property type="match status" value="1"/>
</dbReference>
<sequence length="669" mass="73409">MLWSFFPSNPFNGGLNKLNAASKGNGIGWRQLSVCDYGGPGDIFDDPGVCYPLSYFFKWLVGTILLWIILAIYLDNVIPNSAGSRKSYLYFLKPNYRTGRGNGKLEEEDIFGLGSIPHGDQNDETVVEEENSTKQQAKAGSIDPNVVVQFRGLRKKYEGRKCACKRCFFCCCCCVCTKMKPFTAGLWLNFPKDQLFCLLGPNGAGKTTSISCLIGITPVTGGDVLVYGNSIRSAAGMQKIRSMMGVCTQVKLSGSANLTARRYSGGMKRRLSVAIALIGDPKLVIMDEPTTGMDPVARRHVWNVIESAKIGRSIILTTHSMEEADILADRIGIMAKGKLRCAGNSTLLKSKFGTGFTAKVSFPKVDGANEQADVHLERRNAVKDYFKQHLSVMPEEENKYFLTFVIPREKENQLEICTLLLLSDLTVLISDPCCSSVDDDDYVTNNVGNKGDFHVSTDSCDDSNNGSESETSSSADPLLSIIGDTMAPSMGRNDPRVHNEEKQIRKSVRSSRPLPYLSDYDLSFNDFFSDLESRERQFGILNAEIGLATLEEVFLNIANKAELESRDTVETTTTVQSMQTVYLPSGIPVSAPTGARFVDVPGSKTRQNPRGLMVEIFWQYDPQGNLFVAGVSPEMLVPYDFPLPALPANNPGNGLDGLDQNGQSKGKGR</sequence>
<dbReference type="GO" id="GO:0016887">
    <property type="term" value="F:ATP hydrolysis activity"/>
    <property type="evidence" value="ECO:0007669"/>
    <property type="project" value="InterPro"/>
</dbReference>
<dbReference type="InterPro" id="IPR026082">
    <property type="entry name" value="ABCA"/>
</dbReference>
<evidence type="ECO:0000256" key="3">
    <source>
        <dbReference type="ARBA" id="ARBA00022840"/>
    </source>
</evidence>
<dbReference type="InterPro" id="IPR003439">
    <property type="entry name" value="ABC_transporter-like_ATP-bd"/>
</dbReference>
<feature type="compositionally biased region" description="Low complexity" evidence="4">
    <location>
        <begin position="463"/>
        <end position="474"/>
    </location>
</feature>
<evidence type="ECO:0000313" key="6">
    <source>
        <dbReference type="EMBL" id="KAG8366121.1"/>
    </source>
</evidence>
<organism evidence="6 7">
    <name type="scientific">Buddleja alternifolia</name>
    <dbReference type="NCBI Taxonomy" id="168488"/>
    <lineage>
        <taxon>Eukaryota</taxon>
        <taxon>Viridiplantae</taxon>
        <taxon>Streptophyta</taxon>
        <taxon>Embryophyta</taxon>
        <taxon>Tracheophyta</taxon>
        <taxon>Spermatophyta</taxon>
        <taxon>Magnoliopsida</taxon>
        <taxon>eudicotyledons</taxon>
        <taxon>Gunneridae</taxon>
        <taxon>Pentapetalae</taxon>
        <taxon>asterids</taxon>
        <taxon>lamiids</taxon>
        <taxon>Lamiales</taxon>
        <taxon>Scrophulariaceae</taxon>
        <taxon>Buddlejeae</taxon>
        <taxon>Buddleja</taxon>
    </lineage>
</organism>
<dbReference type="PANTHER" id="PTHR19229">
    <property type="entry name" value="ATP-BINDING CASSETTE TRANSPORTER SUBFAMILY A ABCA"/>
    <property type="match status" value="1"/>
</dbReference>
<evidence type="ECO:0000256" key="2">
    <source>
        <dbReference type="ARBA" id="ARBA00022741"/>
    </source>
</evidence>
<dbReference type="EMBL" id="WHWC01000017">
    <property type="protein sequence ID" value="KAG8366121.1"/>
    <property type="molecule type" value="Genomic_DNA"/>
</dbReference>
<dbReference type="GO" id="GO:0016020">
    <property type="term" value="C:membrane"/>
    <property type="evidence" value="ECO:0007669"/>
    <property type="project" value="InterPro"/>
</dbReference>
<evidence type="ECO:0000256" key="4">
    <source>
        <dbReference type="SAM" id="MobiDB-lite"/>
    </source>
</evidence>
<dbReference type="InterPro" id="IPR056788">
    <property type="entry name" value="ABCA2/9/11_C"/>
</dbReference>
<keyword evidence="2" id="KW-0547">Nucleotide-binding</keyword>
<dbReference type="GO" id="GO:0140359">
    <property type="term" value="F:ABC-type transporter activity"/>
    <property type="evidence" value="ECO:0007669"/>
    <property type="project" value="InterPro"/>
</dbReference>
<dbReference type="PANTHER" id="PTHR19229:SF223">
    <property type="entry name" value="ABC TRANSPORTER A FAMILY MEMBER 11-LIKE"/>
    <property type="match status" value="1"/>
</dbReference>
<feature type="region of interest" description="Disordered" evidence="4">
    <location>
        <begin position="648"/>
        <end position="669"/>
    </location>
</feature>
<dbReference type="Pfam" id="PF13304">
    <property type="entry name" value="AAA_21"/>
    <property type="match status" value="1"/>
</dbReference>
<dbReference type="Pfam" id="PF00005">
    <property type="entry name" value="ABC_tran"/>
    <property type="match status" value="1"/>
</dbReference>
<feature type="compositionally biased region" description="Polar residues" evidence="4">
    <location>
        <begin position="660"/>
        <end position="669"/>
    </location>
</feature>
<dbReference type="SMART" id="SM00382">
    <property type="entry name" value="AAA"/>
    <property type="match status" value="1"/>
</dbReference>
<evidence type="ECO:0000256" key="1">
    <source>
        <dbReference type="ARBA" id="ARBA00008526"/>
    </source>
</evidence>
<feature type="region of interest" description="Disordered" evidence="4">
    <location>
        <begin position="453"/>
        <end position="509"/>
    </location>
</feature>
<dbReference type="CDD" id="cd03263">
    <property type="entry name" value="ABC_subfamily_A"/>
    <property type="match status" value="1"/>
</dbReference>
<dbReference type="Proteomes" id="UP000826271">
    <property type="component" value="Unassembled WGS sequence"/>
</dbReference>
<protein>
    <recommendedName>
        <fullName evidence="5">ABC transporter domain-containing protein</fullName>
    </recommendedName>
</protein>
<evidence type="ECO:0000313" key="7">
    <source>
        <dbReference type="Proteomes" id="UP000826271"/>
    </source>
</evidence>
<proteinExistence type="inferred from homology"/>
<name>A0AAV6WDR7_9LAMI</name>
<dbReference type="Gene3D" id="3.40.50.300">
    <property type="entry name" value="P-loop containing nucleotide triphosphate hydrolases"/>
    <property type="match status" value="2"/>
</dbReference>
<gene>
    <name evidence="6" type="ORF">BUALT_Bualt17G0042900</name>
</gene>
<keyword evidence="3" id="KW-0067">ATP-binding</keyword>
<dbReference type="Pfam" id="PF25158">
    <property type="entry name" value="ABCA11_C"/>
    <property type="match status" value="1"/>
</dbReference>
<comment type="caution">
    <text evidence="6">The sequence shown here is derived from an EMBL/GenBank/DDBJ whole genome shotgun (WGS) entry which is preliminary data.</text>
</comment>
<comment type="similarity">
    <text evidence="1">Belongs to the ABC transporter superfamily. ABCA family. CPR flippase (TC 3.A.1.211) subfamily.</text>
</comment>
<feature type="compositionally biased region" description="Basic and acidic residues" evidence="4">
    <location>
        <begin position="493"/>
        <end position="504"/>
    </location>
</feature>